<organism evidence="1 2">
    <name type="scientific">Xylaria arbuscula</name>
    <dbReference type="NCBI Taxonomy" id="114810"/>
    <lineage>
        <taxon>Eukaryota</taxon>
        <taxon>Fungi</taxon>
        <taxon>Dikarya</taxon>
        <taxon>Ascomycota</taxon>
        <taxon>Pezizomycotina</taxon>
        <taxon>Sordariomycetes</taxon>
        <taxon>Xylariomycetidae</taxon>
        <taxon>Xylariales</taxon>
        <taxon>Xylariaceae</taxon>
        <taxon>Xylaria</taxon>
    </lineage>
</organism>
<reference evidence="1" key="1">
    <citation type="submission" date="2022-07" db="EMBL/GenBank/DDBJ databases">
        <title>Genome Sequence of Xylaria arbuscula.</title>
        <authorList>
            <person name="Buettner E."/>
        </authorList>
    </citation>
    <scope>NUCLEOTIDE SEQUENCE</scope>
    <source>
        <strain evidence="1">VT107</strain>
    </source>
</reference>
<evidence type="ECO:0000313" key="2">
    <source>
        <dbReference type="Proteomes" id="UP001148614"/>
    </source>
</evidence>
<comment type="caution">
    <text evidence="1">The sequence shown here is derived from an EMBL/GenBank/DDBJ whole genome shotgun (WGS) entry which is preliminary data.</text>
</comment>
<gene>
    <name evidence="1" type="ORF">NPX13_g6920</name>
</gene>
<protein>
    <submittedName>
        <fullName evidence="1">Uncharacterized protein</fullName>
    </submittedName>
</protein>
<evidence type="ECO:0000313" key="1">
    <source>
        <dbReference type="EMBL" id="KAJ3567025.1"/>
    </source>
</evidence>
<sequence length="418" mass="48228">MTATLWGLPMELKHKIMITIDSLEDILNTAITCKAMYRALKAGEGIITHTVLSQILDPGRLAIAVAHHAAVKAPWKYDIRQSLLPPNNQAPYLEHVTGFCELYLSKQATELLVPITDLTLPMALYIEDFDAAAQELSVWASDTLLPRGVPDYEHDVFETNTAEFGMIAKAFYILDMVLHLFPLSPVTQEEHQGPNPAYHDQSFNKFWSYFAPWESAQVQFLSREVLLHIMRARIEEGWKIGSVSSSYCDYQWVLISIGVKGFHKVINSLALSAEYKRPAHYYHLFPYIRRQYYQDRYRWYSVGDDYAPNFPCPFYHVVFRLKNLQQYNLEESGSVALMWISDCLSLSHPEHDLEEVLDPAYKVIDYASGFRAQRNWLFWSTDRVGWLNRGPLPSLDDLRQFDGAVMEMHPDIDKESFD</sequence>
<dbReference type="Proteomes" id="UP001148614">
    <property type="component" value="Unassembled WGS sequence"/>
</dbReference>
<dbReference type="EMBL" id="JANPWZ010001289">
    <property type="protein sequence ID" value="KAJ3567025.1"/>
    <property type="molecule type" value="Genomic_DNA"/>
</dbReference>
<keyword evidence="2" id="KW-1185">Reference proteome</keyword>
<name>A0A9W8TJZ0_9PEZI</name>
<proteinExistence type="predicted"/>
<accession>A0A9W8TJZ0</accession>
<dbReference type="AlphaFoldDB" id="A0A9W8TJZ0"/>